<accession>A0A8G2F3J2</accession>
<dbReference type="Pfam" id="PF00207">
    <property type="entry name" value="A2M"/>
    <property type="match status" value="1"/>
</dbReference>
<organism evidence="3 4">
    <name type="scientific">Parabacteroides chinchillae</name>
    <dbReference type="NCBI Taxonomy" id="871327"/>
    <lineage>
        <taxon>Bacteria</taxon>
        <taxon>Pseudomonadati</taxon>
        <taxon>Bacteroidota</taxon>
        <taxon>Bacteroidia</taxon>
        <taxon>Bacteroidales</taxon>
        <taxon>Tannerellaceae</taxon>
        <taxon>Parabacteroides</taxon>
    </lineage>
</organism>
<dbReference type="Gene3D" id="2.60.40.1930">
    <property type="match status" value="1"/>
</dbReference>
<protein>
    <submittedName>
        <fullName evidence="3">MG2 domain-containing protein</fullName>
    </submittedName>
</protein>
<dbReference type="EMBL" id="FNVS01000003">
    <property type="protein sequence ID" value="SEF59672.1"/>
    <property type="molecule type" value="Genomic_DNA"/>
</dbReference>
<name>A0A8G2F3J2_9BACT</name>
<dbReference type="GO" id="GO:0016020">
    <property type="term" value="C:membrane"/>
    <property type="evidence" value="ECO:0007669"/>
    <property type="project" value="InterPro"/>
</dbReference>
<dbReference type="PROSITE" id="PS50268">
    <property type="entry name" value="CADHERIN_2"/>
    <property type="match status" value="1"/>
</dbReference>
<dbReference type="Pfam" id="PF01835">
    <property type="entry name" value="MG2"/>
    <property type="match status" value="1"/>
</dbReference>
<dbReference type="InterPro" id="IPR041246">
    <property type="entry name" value="Bact_MG10"/>
</dbReference>
<dbReference type="GO" id="GO:0005509">
    <property type="term" value="F:calcium ion binding"/>
    <property type="evidence" value="ECO:0007669"/>
    <property type="project" value="InterPro"/>
</dbReference>
<dbReference type="InterPro" id="IPR051802">
    <property type="entry name" value="YfhM-like"/>
</dbReference>
<dbReference type="InterPro" id="IPR001599">
    <property type="entry name" value="Macroglobln_a2"/>
</dbReference>
<comment type="similarity">
    <text evidence="1">Belongs to the protease inhibitor I39 (alpha-2-macroglobulin) family. Bacterial alpha-2-macroglobulin subfamily.</text>
</comment>
<proteinExistence type="inferred from homology"/>
<evidence type="ECO:0000259" key="2">
    <source>
        <dbReference type="PROSITE" id="PS50268"/>
    </source>
</evidence>
<dbReference type="PANTHER" id="PTHR40094">
    <property type="entry name" value="ALPHA-2-MACROGLOBULIN HOMOLOG"/>
    <property type="match status" value="1"/>
</dbReference>
<feature type="domain" description="Cadherin" evidence="2">
    <location>
        <begin position="746"/>
        <end position="852"/>
    </location>
</feature>
<keyword evidence="4" id="KW-1185">Reference proteome</keyword>
<dbReference type="GO" id="GO:0004866">
    <property type="term" value="F:endopeptidase inhibitor activity"/>
    <property type="evidence" value="ECO:0007669"/>
    <property type="project" value="InterPro"/>
</dbReference>
<dbReference type="Proteomes" id="UP000236725">
    <property type="component" value="Unassembled WGS sequence"/>
</dbReference>
<reference evidence="3 4" key="1">
    <citation type="submission" date="2016-10" db="EMBL/GenBank/DDBJ databases">
        <authorList>
            <person name="Varghese N."/>
            <person name="Submissions S."/>
        </authorList>
    </citation>
    <scope>NUCLEOTIDE SEQUENCE [LARGE SCALE GENOMIC DNA]</scope>
    <source>
        <strain evidence="3 4">DSM 29073</strain>
    </source>
</reference>
<dbReference type="GO" id="GO:0007156">
    <property type="term" value="P:homophilic cell adhesion via plasma membrane adhesion molecules"/>
    <property type="evidence" value="ECO:0007669"/>
    <property type="project" value="InterPro"/>
</dbReference>
<dbReference type="PANTHER" id="PTHR40094:SF1">
    <property type="entry name" value="UBIQUITIN DOMAIN-CONTAINING PROTEIN"/>
    <property type="match status" value="1"/>
</dbReference>
<gene>
    <name evidence="3" type="ORF">SAMN05444001_10363</name>
</gene>
<evidence type="ECO:0000313" key="4">
    <source>
        <dbReference type="Proteomes" id="UP000236725"/>
    </source>
</evidence>
<dbReference type="SUPFAM" id="SSF48239">
    <property type="entry name" value="Terpenoid cyclases/Protein prenyltransferases"/>
    <property type="match status" value="1"/>
</dbReference>
<dbReference type="InterPro" id="IPR002890">
    <property type="entry name" value="MG2"/>
</dbReference>
<dbReference type="RefSeq" id="WP_103982571.1">
    <property type="nucleotide sequence ID" value="NZ_FNVS01000003.1"/>
</dbReference>
<dbReference type="InterPro" id="IPR002126">
    <property type="entry name" value="Cadherin-like_dom"/>
</dbReference>
<evidence type="ECO:0000256" key="1">
    <source>
        <dbReference type="ARBA" id="ARBA00010556"/>
    </source>
</evidence>
<dbReference type="InterPro" id="IPR008930">
    <property type="entry name" value="Terpenoid_cyclase/PrenylTrfase"/>
</dbReference>
<dbReference type="SMART" id="SM01360">
    <property type="entry name" value="A2M"/>
    <property type="match status" value="1"/>
</dbReference>
<dbReference type="Pfam" id="PF17973">
    <property type="entry name" value="bMG10"/>
    <property type="match status" value="1"/>
</dbReference>
<dbReference type="Gene3D" id="1.50.10.20">
    <property type="match status" value="1"/>
</dbReference>
<sequence>MKIRAFVVSILIVCGITAGILYAGATKQSTNQKAITEAIQSKNTATLIQSLITKMKNQLEKNDDTFPELIKEVETYTKACNDSASSAILHSMVAEMYNHYYNQNQWNINQRTDLAGYVPEDIREWTANLFTNKIKEELTTSLQPASLLQQTPIDKYKTILITGKNSSILRPTLYDFLIFRAIEIQPSDALYQELLAFRRNQANKKALLLDELDYLRYQYDQYGVQNRNQYEASLDSLMKIYAGQDISNEIRIAKVALLQQTPYRYAQNNMYADSLKALQYIICKQGISEFPNYNRTGSLKNSLDQLTLPTMNAEVNKTVYPGKNLQVALRYTNVPQVSIKIYQSLRTPEEVYLYSENKKNMGQLVKEVSYTLPVYTPYGSADTTLSIPMDKPGLYECEIIAKSKTTGQFKIKNIFSVSRLATVHRNSPSGEREIWVTDYESGKPVKDASVIYYSQPNNKLVSLGTIKTDKDGLATLPLNKQIAAYRAILSNDTKTIPTFVYPRGTYRSNDKSATKLSLFTDRGIYRPGQTVFFKGIAYVESTDNPHVVAGQTFTVSFRDANNKEITNKAYKTNEFGSFNGEFTIPKQGLSGTFTVNCNNVNTYIRVEEYKRPTFEVEIEPLKEEVSFGHPITIQGKAQTYSGVALQNGQITWRINNRPFWLRGSMYGYFNYSSDQVANGTAQLDDKGNFSIPFVPEKNYSGRPSYQSYEVIATLTDSKGETQEARYTFSVGDTGILLLIDMPSKMDKDSAKVAISARTVNNREISTNGTFTIYTLLGEPSDGQQNIDNLKTGKQIVSGNFTSGEPLPKSVFSQLPSGRYRLEVNAIDKNGQAVKMEQDIVLYDKHDKRPPVFSHTWLVTEKTSCLPGEDARFIFGTSDQKASVLYEIYNNGKCIERRLIEMSDENRDFRIPFKTEYGNGIVVSLTFIKEGKMYTTQVQIQRYQPNRQLTILTETFRDHLLPGSKENWKFRILDADSIAVSAEVLASMYDASLDQLTPFNWAFRPVPYISLQAPRFVAGNGFGTDTGYGSAKIVWQTVSEYIYDRLNWQGVLDMGFRYNRLYSTRAAFGGAVMKSAPMAEQAVIATDAIVAESEDAPVHQNLSNESSAPAQGNKASIRSDFAETAFFYPALVTDAAGNVAFGFTMPESNTTWKLQLLAQTEGLKYGYLSKEVVTSKPLMVLPNLPRFMRQGDQVTISTQVINQSNKEITGRVSLELFDPENDQPVVCLTKAQKPFTLSADSITAVQWTVPVPKHISLLGCRIVAESNNGSDGEQHLVPILSNQILVTESTPFYLIGNGKKQIQLTESKDVKPFRYTLELSANPVWYAVQALPTLTEPDNDNILSWFASYYSNTLASYIARSHPRIQQVISQWTAKGGDASTLLSNLEKNQELKNILLEETPWVLAANNEAEQKQRLSVLFDLNRAAGQREAALQHLLQEQNPDGGWSWFKGFPGSRNITLTILKGMSQLTQMNAIQYEEQEKRMQIKALNFLDQRMEEDYNQLIKTEKSWQNSRPSSEQIDYLFVRSSYRDIPELGSAREAIRFYTTQAAKYWNKESLYNKGEIALLMYRNGKKDVANDILAWLRKTATSSEVKGMYWANNRTTSNYFTSPIDTHCMLMSAFYEISPNTKETDRMKQWLLNQKRTQNWESAPSTVNAIYALLLTGSDWLNENNTCTVQWGGKSFDTTNGVTALGYIKEVIPQNDITPSMNTITIQKEGDTPAWGAVYNQYFQSIDKVTKQKGVLNIEKKLFIESNSGDGLQITPVNNNQKLHVGDKVIVRLVIRNDQSMDYVALKDLRAGCFEPAQQLSGAEYRDGVWFYRSPEDVSENFFFDHLPQGTFVLEYAVYVVREGQYSGGISTIQCLYAPEFISRTEGEMITVYN</sequence>
<comment type="caution">
    <text evidence="3">The sequence shown here is derived from an EMBL/GenBank/DDBJ whole genome shotgun (WGS) entry which is preliminary data.</text>
</comment>
<evidence type="ECO:0000313" key="3">
    <source>
        <dbReference type="EMBL" id="SEF59672.1"/>
    </source>
</evidence>